<dbReference type="InterPro" id="IPR017853">
    <property type="entry name" value="GH"/>
</dbReference>
<protein>
    <submittedName>
        <fullName evidence="2">Chitinase 3</fullName>
    </submittedName>
</protein>
<reference evidence="4" key="1">
    <citation type="submission" date="2010-05" db="EMBL/GenBank/DDBJ databases">
        <title>The genome sequence of Magnaporthe poae strain ATCC 64411.</title>
        <authorList>
            <person name="Ma L.-J."/>
            <person name="Dead R."/>
            <person name="Young S."/>
            <person name="Zeng Q."/>
            <person name="Koehrsen M."/>
            <person name="Alvarado L."/>
            <person name="Berlin A."/>
            <person name="Chapman S.B."/>
            <person name="Chen Z."/>
            <person name="Freedman E."/>
            <person name="Gellesch M."/>
            <person name="Goldberg J."/>
            <person name="Griggs A."/>
            <person name="Gujja S."/>
            <person name="Heilman E.R."/>
            <person name="Heiman D."/>
            <person name="Hepburn T."/>
            <person name="Howarth C."/>
            <person name="Jen D."/>
            <person name="Larson L."/>
            <person name="Mehta T."/>
            <person name="Neiman D."/>
            <person name="Pearson M."/>
            <person name="Roberts A."/>
            <person name="Saif S."/>
            <person name="Shea T."/>
            <person name="Shenoy N."/>
            <person name="Sisk P."/>
            <person name="Stolte C."/>
            <person name="Sykes S."/>
            <person name="Walk T."/>
            <person name="White J."/>
            <person name="Yandava C."/>
            <person name="Haas B."/>
            <person name="Nusbaum C."/>
            <person name="Birren B."/>
        </authorList>
    </citation>
    <scope>NUCLEOTIDE SEQUENCE [LARGE SCALE GENOMIC DNA]</scope>
    <source>
        <strain evidence="4">ATCC 64411 / 73-15</strain>
    </source>
</reference>
<dbReference type="Proteomes" id="UP000011715">
    <property type="component" value="Unassembled WGS sequence"/>
</dbReference>
<dbReference type="EMBL" id="ADBL01000342">
    <property type="status" value="NOT_ANNOTATED_CDS"/>
    <property type="molecule type" value="Genomic_DNA"/>
</dbReference>
<dbReference type="VEuPathDB" id="FungiDB:MAPG_01422"/>
<sequence length="240" mass="26364">MRPTSIPWLATLLAVSSLALPLNDAVDTLPVQTPPSPATLPRLAIYYQTTHDAVTGRPISMLPLITEKHIALTHLIVCTLHDATKGREVEFYNAQFYNGFGDMASTEGFDSVVAAGYDPRRIMAGQVTTPENGWQWTPFDELARTMGELRRKYGEIGGIMGWEYFNGKPGGEAKPWEWAQQITAILRPNKPVGLRVTREDAARLDAAWATSVSGRDTGNTSVAGADNLKPDVDYWAMVSE</sequence>
<dbReference type="OrthoDB" id="3012298at2759"/>
<name>A0A0C4DNN0_MAGP6</name>
<feature type="chain" id="PRO_5009385161" evidence="1">
    <location>
        <begin position="26"/>
        <end position="240"/>
    </location>
</feature>
<dbReference type="AlphaFoldDB" id="A0A0C4DNN0"/>
<keyword evidence="4" id="KW-1185">Reference proteome</keyword>
<feature type="signal peptide" evidence="1">
    <location>
        <begin position="1"/>
        <end position="25"/>
    </location>
</feature>
<accession>A0A0C4DNN0</accession>
<evidence type="ECO:0000313" key="4">
    <source>
        <dbReference type="Proteomes" id="UP000011715"/>
    </source>
</evidence>
<reference evidence="2" key="3">
    <citation type="submission" date="2011-03" db="EMBL/GenBank/DDBJ databases">
        <title>Annotation of Magnaporthe poae ATCC 64411.</title>
        <authorList>
            <person name="Ma L.-J."/>
            <person name="Dead R."/>
            <person name="Young S.K."/>
            <person name="Zeng Q."/>
            <person name="Gargeya S."/>
            <person name="Fitzgerald M."/>
            <person name="Haas B."/>
            <person name="Abouelleil A."/>
            <person name="Alvarado L."/>
            <person name="Arachchi H.M."/>
            <person name="Berlin A."/>
            <person name="Brown A."/>
            <person name="Chapman S.B."/>
            <person name="Chen Z."/>
            <person name="Dunbar C."/>
            <person name="Freedman E."/>
            <person name="Gearin G."/>
            <person name="Gellesch M."/>
            <person name="Goldberg J."/>
            <person name="Griggs A."/>
            <person name="Gujja S."/>
            <person name="Heiman D."/>
            <person name="Howarth C."/>
            <person name="Larson L."/>
            <person name="Lui A."/>
            <person name="MacDonald P.J.P."/>
            <person name="Mehta T."/>
            <person name="Montmayeur A."/>
            <person name="Murphy C."/>
            <person name="Neiman D."/>
            <person name="Pearson M."/>
            <person name="Priest M."/>
            <person name="Roberts A."/>
            <person name="Saif S."/>
            <person name="Shea T."/>
            <person name="Shenoy N."/>
            <person name="Sisk P."/>
            <person name="Stolte C."/>
            <person name="Sykes S."/>
            <person name="Yandava C."/>
            <person name="Wortman J."/>
            <person name="Nusbaum C."/>
            <person name="Birren B."/>
        </authorList>
    </citation>
    <scope>NUCLEOTIDE SEQUENCE</scope>
    <source>
        <strain evidence="2">ATCC 64411</strain>
    </source>
</reference>
<dbReference type="SUPFAM" id="SSF51445">
    <property type="entry name" value="(Trans)glycosidases"/>
    <property type="match status" value="1"/>
</dbReference>
<dbReference type="EMBL" id="GL876966">
    <property type="protein sequence ID" value="KLU82349.1"/>
    <property type="molecule type" value="Genomic_DNA"/>
</dbReference>
<gene>
    <name evidence="2" type="ORF">MAPG_01422</name>
</gene>
<organism evidence="3 4">
    <name type="scientific">Magnaporthiopsis poae (strain ATCC 64411 / 73-15)</name>
    <name type="common">Kentucky bluegrass fungus</name>
    <name type="synonym">Magnaporthe poae</name>
    <dbReference type="NCBI Taxonomy" id="644358"/>
    <lineage>
        <taxon>Eukaryota</taxon>
        <taxon>Fungi</taxon>
        <taxon>Dikarya</taxon>
        <taxon>Ascomycota</taxon>
        <taxon>Pezizomycotina</taxon>
        <taxon>Sordariomycetes</taxon>
        <taxon>Sordariomycetidae</taxon>
        <taxon>Magnaporthales</taxon>
        <taxon>Magnaporthaceae</taxon>
        <taxon>Magnaporthiopsis</taxon>
    </lineage>
</organism>
<evidence type="ECO:0000256" key="1">
    <source>
        <dbReference type="SAM" id="SignalP"/>
    </source>
</evidence>
<dbReference type="Gene3D" id="3.20.20.80">
    <property type="entry name" value="Glycosidases"/>
    <property type="match status" value="1"/>
</dbReference>
<reference evidence="2" key="2">
    <citation type="submission" date="2010-05" db="EMBL/GenBank/DDBJ databases">
        <title>The Genome Sequence of Magnaporthe poae strain ATCC 64411.</title>
        <authorList>
            <consortium name="The Broad Institute Genome Sequencing Platform"/>
            <consortium name="Broad Institute Genome Sequencing Center for Infectious Disease"/>
            <person name="Ma L.-J."/>
            <person name="Dead R."/>
            <person name="Young S."/>
            <person name="Zeng Q."/>
            <person name="Koehrsen M."/>
            <person name="Alvarado L."/>
            <person name="Berlin A."/>
            <person name="Chapman S.B."/>
            <person name="Chen Z."/>
            <person name="Freedman E."/>
            <person name="Gellesch M."/>
            <person name="Goldberg J."/>
            <person name="Griggs A."/>
            <person name="Gujja S."/>
            <person name="Heilman E.R."/>
            <person name="Heiman D."/>
            <person name="Hepburn T."/>
            <person name="Howarth C."/>
            <person name="Jen D."/>
            <person name="Larson L."/>
            <person name="Mehta T."/>
            <person name="Neiman D."/>
            <person name="Pearson M."/>
            <person name="Roberts A."/>
            <person name="Saif S."/>
            <person name="Shea T."/>
            <person name="Shenoy N."/>
            <person name="Sisk P."/>
            <person name="Stolte C."/>
            <person name="Sykes S."/>
            <person name="Walk T."/>
            <person name="White J."/>
            <person name="Yandava C."/>
            <person name="Haas B."/>
            <person name="Nusbaum C."/>
            <person name="Birren B."/>
        </authorList>
    </citation>
    <scope>NUCLEOTIDE SEQUENCE</scope>
    <source>
        <strain evidence="2">ATCC 64411</strain>
    </source>
</reference>
<keyword evidence="1" id="KW-0732">Signal</keyword>
<reference evidence="3" key="4">
    <citation type="journal article" date="2015" name="G3 (Bethesda)">
        <title>Genome sequences of three phytopathogenic species of the Magnaporthaceae family of fungi.</title>
        <authorList>
            <person name="Okagaki L.H."/>
            <person name="Nunes C.C."/>
            <person name="Sailsbery J."/>
            <person name="Clay B."/>
            <person name="Brown D."/>
            <person name="John T."/>
            <person name="Oh Y."/>
            <person name="Young N."/>
            <person name="Fitzgerald M."/>
            <person name="Haas B.J."/>
            <person name="Zeng Q."/>
            <person name="Young S."/>
            <person name="Adiconis X."/>
            <person name="Fan L."/>
            <person name="Levin J.Z."/>
            <person name="Mitchell T.K."/>
            <person name="Okubara P.A."/>
            <person name="Farman M.L."/>
            <person name="Kohn L.M."/>
            <person name="Birren B."/>
            <person name="Ma L.-J."/>
            <person name="Dean R.A."/>
        </authorList>
    </citation>
    <scope>NUCLEOTIDE SEQUENCE</scope>
    <source>
        <strain evidence="3">ATCC 64411 / 73-15</strain>
    </source>
</reference>
<dbReference type="EMBL" id="ADBL01000341">
    <property type="status" value="NOT_ANNOTATED_CDS"/>
    <property type="molecule type" value="Genomic_DNA"/>
</dbReference>
<proteinExistence type="predicted"/>
<evidence type="ECO:0000313" key="2">
    <source>
        <dbReference type="EMBL" id="KLU82349.1"/>
    </source>
</evidence>
<dbReference type="eggNOG" id="ENOG502S094">
    <property type="taxonomic scope" value="Eukaryota"/>
</dbReference>
<reference evidence="3" key="5">
    <citation type="submission" date="2015-06" db="UniProtKB">
        <authorList>
            <consortium name="EnsemblFungi"/>
        </authorList>
    </citation>
    <scope>IDENTIFICATION</scope>
    <source>
        <strain evidence="3">ATCC 64411</strain>
    </source>
</reference>
<evidence type="ECO:0000313" key="3">
    <source>
        <dbReference type="EnsemblFungi" id="MAPG_01422T0"/>
    </source>
</evidence>
<dbReference type="EnsemblFungi" id="MAPG_01422T0">
    <property type="protein sequence ID" value="MAPG_01422T0"/>
    <property type="gene ID" value="MAPG_01422"/>
</dbReference>